<dbReference type="Proteomes" id="UP000294933">
    <property type="component" value="Unassembled WGS sequence"/>
</dbReference>
<feature type="region of interest" description="Disordered" evidence="1">
    <location>
        <begin position="250"/>
        <end position="317"/>
    </location>
</feature>
<organism evidence="3 4">
    <name type="scientific">Rickenella mellea</name>
    <dbReference type="NCBI Taxonomy" id="50990"/>
    <lineage>
        <taxon>Eukaryota</taxon>
        <taxon>Fungi</taxon>
        <taxon>Dikarya</taxon>
        <taxon>Basidiomycota</taxon>
        <taxon>Agaricomycotina</taxon>
        <taxon>Agaricomycetes</taxon>
        <taxon>Hymenochaetales</taxon>
        <taxon>Rickenellaceae</taxon>
        <taxon>Rickenella</taxon>
    </lineage>
</organism>
<protein>
    <submittedName>
        <fullName evidence="3">Uncharacterized protein</fullName>
    </submittedName>
</protein>
<name>A0A4Y7Q220_9AGAM</name>
<dbReference type="VEuPathDB" id="FungiDB:BD410DRAFT_898940"/>
<keyword evidence="2" id="KW-1133">Transmembrane helix</keyword>
<proteinExistence type="predicted"/>
<evidence type="ECO:0000313" key="4">
    <source>
        <dbReference type="Proteomes" id="UP000294933"/>
    </source>
</evidence>
<gene>
    <name evidence="3" type="ORF">BD410DRAFT_898940</name>
</gene>
<evidence type="ECO:0000256" key="1">
    <source>
        <dbReference type="SAM" id="MobiDB-lite"/>
    </source>
</evidence>
<keyword evidence="2" id="KW-0812">Transmembrane</keyword>
<feature type="transmembrane region" description="Helical" evidence="2">
    <location>
        <begin position="137"/>
        <end position="157"/>
    </location>
</feature>
<sequence length="317" mass="32682">MGPNDDQFTWINTAPPSTSVIVSARDASGQISVSTGLVLTQGGSDLTCPGRQSFSGSSTAVSPPLSFSTLTPIGASTVISTASVISASTVVSISTAVSTSTAISELVDPPSYTISPSSTGTLLSNTGSVKTTRNNNVAIIAGAAAGGTALLLGAFLASWRLRKKRGAYVSQKLDMEGTPREIGNPSYPKPYASVQRVEPGRGASNVDGTPPGLILNPFLTNPLEFSSTDSHSHGPSDQILVANEARPCGLQPGNVVSTRTGPVVRNSDSNPSATSRPSSAYERTGQAQQEVVILRHSDAGPALKELPPAYEEQSNWS</sequence>
<dbReference type="AlphaFoldDB" id="A0A4Y7Q220"/>
<evidence type="ECO:0000313" key="3">
    <source>
        <dbReference type="EMBL" id="TDL21336.1"/>
    </source>
</evidence>
<keyword evidence="4" id="KW-1185">Reference proteome</keyword>
<accession>A0A4Y7Q220</accession>
<evidence type="ECO:0000256" key="2">
    <source>
        <dbReference type="SAM" id="Phobius"/>
    </source>
</evidence>
<reference evidence="3 4" key="1">
    <citation type="submission" date="2018-06" db="EMBL/GenBank/DDBJ databases">
        <title>A transcriptomic atlas of mushroom development highlights an independent origin of complex multicellularity.</title>
        <authorList>
            <consortium name="DOE Joint Genome Institute"/>
            <person name="Krizsan K."/>
            <person name="Almasi E."/>
            <person name="Merenyi Z."/>
            <person name="Sahu N."/>
            <person name="Viragh M."/>
            <person name="Koszo T."/>
            <person name="Mondo S."/>
            <person name="Kiss B."/>
            <person name="Balint B."/>
            <person name="Kues U."/>
            <person name="Barry K."/>
            <person name="Hegedus J.C."/>
            <person name="Henrissat B."/>
            <person name="Johnson J."/>
            <person name="Lipzen A."/>
            <person name="Ohm R."/>
            <person name="Nagy I."/>
            <person name="Pangilinan J."/>
            <person name="Yan J."/>
            <person name="Xiong Y."/>
            <person name="Grigoriev I.V."/>
            <person name="Hibbett D.S."/>
            <person name="Nagy L.G."/>
        </authorList>
    </citation>
    <scope>NUCLEOTIDE SEQUENCE [LARGE SCALE GENOMIC DNA]</scope>
    <source>
        <strain evidence="3 4">SZMC22713</strain>
    </source>
</reference>
<dbReference type="OrthoDB" id="2527908at2759"/>
<feature type="compositionally biased region" description="Polar residues" evidence="1">
    <location>
        <begin position="254"/>
        <end position="278"/>
    </location>
</feature>
<dbReference type="EMBL" id="ML170181">
    <property type="protein sequence ID" value="TDL21336.1"/>
    <property type="molecule type" value="Genomic_DNA"/>
</dbReference>
<keyword evidence="2" id="KW-0472">Membrane</keyword>